<dbReference type="SUPFAM" id="SSF50182">
    <property type="entry name" value="Sm-like ribonucleoproteins"/>
    <property type="match status" value="1"/>
</dbReference>
<dbReference type="KEGG" id="lgi:LOTGIDRAFT_170438"/>
<feature type="compositionally biased region" description="Low complexity" evidence="1">
    <location>
        <begin position="293"/>
        <end position="319"/>
    </location>
</feature>
<dbReference type="OrthoDB" id="10002367at2759"/>
<dbReference type="InterPro" id="IPR039267">
    <property type="entry name" value="Lsm11"/>
</dbReference>
<feature type="compositionally biased region" description="Basic and acidic residues" evidence="1">
    <location>
        <begin position="96"/>
        <end position="107"/>
    </location>
</feature>
<dbReference type="OMA" id="QETSECA"/>
<reference evidence="2 3" key="1">
    <citation type="journal article" date="2013" name="Nature">
        <title>Insights into bilaterian evolution from three spiralian genomes.</title>
        <authorList>
            <person name="Simakov O."/>
            <person name="Marletaz F."/>
            <person name="Cho S.J."/>
            <person name="Edsinger-Gonzales E."/>
            <person name="Havlak P."/>
            <person name="Hellsten U."/>
            <person name="Kuo D.H."/>
            <person name="Larsson T."/>
            <person name="Lv J."/>
            <person name="Arendt D."/>
            <person name="Savage R."/>
            <person name="Osoegawa K."/>
            <person name="de Jong P."/>
            <person name="Grimwood J."/>
            <person name="Chapman J.A."/>
            <person name="Shapiro H."/>
            <person name="Aerts A."/>
            <person name="Otillar R.P."/>
            <person name="Terry A.Y."/>
            <person name="Boore J.L."/>
            <person name="Grigoriev I.V."/>
            <person name="Lindberg D.R."/>
            <person name="Seaver E.C."/>
            <person name="Weisblat D.A."/>
            <person name="Putnam N.H."/>
            <person name="Rokhsar D.S."/>
        </authorList>
    </citation>
    <scope>NUCLEOTIDE SEQUENCE [LARGE SCALE GENOMIC DNA]</scope>
</reference>
<dbReference type="AlphaFoldDB" id="V3YVL8"/>
<dbReference type="GO" id="GO:0006398">
    <property type="term" value="P:mRNA 3'-end processing by stem-loop binding and cleavage"/>
    <property type="evidence" value="ECO:0007669"/>
    <property type="project" value="TreeGrafter"/>
</dbReference>
<evidence type="ECO:0000313" key="3">
    <source>
        <dbReference type="Proteomes" id="UP000030746"/>
    </source>
</evidence>
<evidence type="ECO:0000256" key="1">
    <source>
        <dbReference type="SAM" id="MobiDB-lite"/>
    </source>
</evidence>
<dbReference type="HOGENOM" id="CLU_065821_0_0_1"/>
<dbReference type="GO" id="GO:0071209">
    <property type="term" value="F:U7 snRNA binding"/>
    <property type="evidence" value="ECO:0007669"/>
    <property type="project" value="InterPro"/>
</dbReference>
<protein>
    <recommendedName>
        <fullName evidence="4">LSM domain-containing protein</fullName>
    </recommendedName>
</protein>
<dbReference type="STRING" id="225164.V3YVL8"/>
<feature type="region of interest" description="Disordered" evidence="1">
    <location>
        <begin position="1"/>
        <end position="27"/>
    </location>
</feature>
<proteinExistence type="predicted"/>
<feature type="region of interest" description="Disordered" evidence="1">
    <location>
        <begin position="63"/>
        <end position="119"/>
    </location>
</feature>
<sequence>MAGPGKDESSNVKKASKSKPGPSLDVTSVEFNPLEALYSPECIIPHPQVRVFKNVYEYERLTSSDENATDPESVQDELKRKQPGTTKTKTGGPSQFRKEGAAPKGMKESTQTESDNSKKEFKKPFVLRNILTRMEKEELAGPLSLLQQCLMKKHNVRVWTRSAVNIRGVCRGYIVAFDKHYNLAMIDVDEVYKNPRYTKIQRLRAKKKALEEAEREKLADATSTLSIKGSVHSRLGPRVETGSANSPCRDPRSIKPSSASVENPSRDPRSVHRQSSMSKDSPSRDPRSFQRKSIVSSPSTPSSRDQSWSSAQQSRSDSQGRSRHPSGTRNPVLICESVFLGIHPEELLYRHVNQLFIRGDNVVSVNIISS</sequence>
<dbReference type="GeneID" id="20241401"/>
<dbReference type="PANTHER" id="PTHR21415:SF1">
    <property type="entry name" value="U7 SNRNA-ASSOCIATED SM-LIKE PROTEIN LSM11"/>
    <property type="match status" value="1"/>
</dbReference>
<name>V3YVL8_LOTGI</name>
<evidence type="ECO:0008006" key="4">
    <source>
        <dbReference type="Google" id="ProtNLM"/>
    </source>
</evidence>
<accession>V3YVL8</accession>
<feature type="compositionally biased region" description="Basic and acidic residues" evidence="1">
    <location>
        <begin position="1"/>
        <end position="11"/>
    </location>
</feature>
<gene>
    <name evidence="2" type="ORF">LOTGIDRAFT_170438</name>
</gene>
<feature type="region of interest" description="Disordered" evidence="1">
    <location>
        <begin position="229"/>
        <end position="329"/>
    </location>
</feature>
<dbReference type="InterPro" id="IPR010920">
    <property type="entry name" value="LSM_dom_sf"/>
</dbReference>
<dbReference type="Gene3D" id="2.30.30.100">
    <property type="match status" value="1"/>
</dbReference>
<dbReference type="EMBL" id="KB204066">
    <property type="protein sequence ID" value="ESO82028.1"/>
    <property type="molecule type" value="Genomic_DNA"/>
</dbReference>
<dbReference type="RefSeq" id="XP_009067328.1">
    <property type="nucleotide sequence ID" value="XM_009069080.1"/>
</dbReference>
<dbReference type="CTD" id="20241401"/>
<dbReference type="GO" id="GO:0005683">
    <property type="term" value="C:U7 snRNP"/>
    <property type="evidence" value="ECO:0007669"/>
    <property type="project" value="TreeGrafter"/>
</dbReference>
<dbReference type="PANTHER" id="PTHR21415">
    <property type="entry name" value="U7 SNRNA-ASSOCIATED SM-LIKE PROTEIN LSM11"/>
    <property type="match status" value="1"/>
</dbReference>
<organism evidence="2 3">
    <name type="scientific">Lottia gigantea</name>
    <name type="common">Giant owl limpet</name>
    <dbReference type="NCBI Taxonomy" id="225164"/>
    <lineage>
        <taxon>Eukaryota</taxon>
        <taxon>Metazoa</taxon>
        <taxon>Spiralia</taxon>
        <taxon>Lophotrochozoa</taxon>
        <taxon>Mollusca</taxon>
        <taxon>Gastropoda</taxon>
        <taxon>Patellogastropoda</taxon>
        <taxon>Lottioidea</taxon>
        <taxon>Lottiidae</taxon>
        <taxon>Lottia</taxon>
    </lineage>
</organism>
<keyword evidence="3" id="KW-1185">Reference proteome</keyword>
<evidence type="ECO:0000313" key="2">
    <source>
        <dbReference type="EMBL" id="ESO82028.1"/>
    </source>
</evidence>
<dbReference type="Proteomes" id="UP000030746">
    <property type="component" value="Unassembled WGS sequence"/>
</dbReference>